<evidence type="ECO:0000256" key="1">
    <source>
        <dbReference type="SAM" id="MobiDB-lite"/>
    </source>
</evidence>
<dbReference type="CDD" id="cd22851">
    <property type="entry name" value="SMN_N"/>
    <property type="match status" value="1"/>
</dbReference>
<dbReference type="PANTHER" id="PTHR39267">
    <property type="entry name" value="SURVIVAL MOTOR NEURON-LIKE PROTEIN 1"/>
    <property type="match status" value="1"/>
</dbReference>
<keyword evidence="4" id="KW-1185">Reference proteome</keyword>
<gene>
    <name evidence="3" type="ORF">BUALT_Bualt10G0010000</name>
</gene>
<dbReference type="EMBL" id="WHWC01000010">
    <property type="protein sequence ID" value="KAG8374578.1"/>
    <property type="molecule type" value="Genomic_DNA"/>
</dbReference>
<evidence type="ECO:0000313" key="3">
    <source>
        <dbReference type="EMBL" id="KAG8374578.1"/>
    </source>
</evidence>
<evidence type="ECO:0000259" key="2">
    <source>
        <dbReference type="Pfam" id="PF20636"/>
    </source>
</evidence>
<dbReference type="InterPro" id="IPR040424">
    <property type="entry name" value="Smn1"/>
</dbReference>
<name>A0AAV6WW44_9LAMI</name>
<dbReference type="InterPro" id="IPR049481">
    <property type="entry name" value="SMN_G2-BD"/>
</dbReference>
<reference evidence="3" key="1">
    <citation type="submission" date="2019-10" db="EMBL/GenBank/DDBJ databases">
        <authorList>
            <person name="Zhang R."/>
            <person name="Pan Y."/>
            <person name="Wang J."/>
            <person name="Ma R."/>
            <person name="Yu S."/>
        </authorList>
    </citation>
    <scope>NUCLEOTIDE SEQUENCE</scope>
    <source>
        <strain evidence="3">LA-IB0</strain>
        <tissue evidence="3">Leaf</tissue>
    </source>
</reference>
<dbReference type="AlphaFoldDB" id="A0AAV6WW44"/>
<feature type="region of interest" description="Disordered" evidence="1">
    <location>
        <begin position="92"/>
        <end position="120"/>
    </location>
</feature>
<protein>
    <recommendedName>
        <fullName evidence="2">Survival Motor Neuron Gemin2-binding domain-containing protein</fullName>
    </recommendedName>
</protein>
<comment type="caution">
    <text evidence="3">The sequence shown here is derived from an EMBL/GenBank/DDBJ whole genome shotgun (WGS) entry which is preliminary data.</text>
</comment>
<dbReference type="Pfam" id="PF20636">
    <property type="entry name" value="SMN_G2-BD"/>
    <property type="match status" value="1"/>
</dbReference>
<evidence type="ECO:0000313" key="4">
    <source>
        <dbReference type="Proteomes" id="UP000826271"/>
    </source>
</evidence>
<proteinExistence type="predicted"/>
<accession>A0AAV6WW44</accession>
<sequence>MGKKGDLWDDSALMEAFDDAISKYKGMHGLDGSTAAEKAISTNTEEILPAAEADNESNEHVQNDNKLCADVTVKTRDAFNVLQIKEKYSLEVPSDIQNGDPPPTDEEPAVESGSAGKHLISSDIKSQNEPTWYANNPEEYSQLLNKYYEIEGQRQNILQQLNQYSNWNYQNPSTSASEEYPASVPQPYDTVTCYCPYGCQNWVVPCNSLPAYCSGGTCIDKSCNVISKGSENENPLSAEDPDFVQTAMLAAKRALSSLKEEGSGNAEILANGGKDKGPFSESTKCATDLDVVLNAWYSAGFYTGKKPQMTAVELRLLKVITQDSMFLVKCFWQAGPSASPNVDPHGGLRDDLD</sequence>
<dbReference type="Proteomes" id="UP000826271">
    <property type="component" value="Unassembled WGS sequence"/>
</dbReference>
<feature type="domain" description="Survival Motor Neuron Gemin2-binding" evidence="2">
    <location>
        <begin position="1"/>
        <end position="29"/>
    </location>
</feature>
<organism evidence="3 4">
    <name type="scientific">Buddleja alternifolia</name>
    <dbReference type="NCBI Taxonomy" id="168488"/>
    <lineage>
        <taxon>Eukaryota</taxon>
        <taxon>Viridiplantae</taxon>
        <taxon>Streptophyta</taxon>
        <taxon>Embryophyta</taxon>
        <taxon>Tracheophyta</taxon>
        <taxon>Spermatophyta</taxon>
        <taxon>Magnoliopsida</taxon>
        <taxon>eudicotyledons</taxon>
        <taxon>Gunneridae</taxon>
        <taxon>Pentapetalae</taxon>
        <taxon>asterids</taxon>
        <taxon>lamiids</taxon>
        <taxon>Lamiales</taxon>
        <taxon>Scrophulariaceae</taxon>
        <taxon>Buddlejeae</taxon>
        <taxon>Buddleja</taxon>
    </lineage>
</organism>
<dbReference type="PANTHER" id="PTHR39267:SF1">
    <property type="entry name" value="SURVIVAL MOTOR NEURON PROTEIN"/>
    <property type="match status" value="1"/>
</dbReference>